<evidence type="ECO:0000256" key="7">
    <source>
        <dbReference type="ARBA" id="ARBA00022786"/>
    </source>
</evidence>
<evidence type="ECO:0000256" key="3">
    <source>
        <dbReference type="ARBA" id="ARBA00022679"/>
    </source>
</evidence>
<organism evidence="14 15">
    <name type="scientific">Cephalotrichum gorgonifer</name>
    <dbReference type="NCBI Taxonomy" id="2041049"/>
    <lineage>
        <taxon>Eukaryota</taxon>
        <taxon>Fungi</taxon>
        <taxon>Dikarya</taxon>
        <taxon>Ascomycota</taxon>
        <taxon>Pezizomycotina</taxon>
        <taxon>Sordariomycetes</taxon>
        <taxon>Hypocreomycetidae</taxon>
        <taxon>Microascales</taxon>
        <taxon>Microascaceae</taxon>
        <taxon>Cephalotrichum</taxon>
    </lineage>
</organism>
<evidence type="ECO:0000256" key="11">
    <source>
        <dbReference type="PROSITE-ProRule" id="PRU00175"/>
    </source>
</evidence>
<evidence type="ECO:0000256" key="10">
    <source>
        <dbReference type="ARBA" id="ARBA00023136"/>
    </source>
</evidence>
<feature type="domain" description="RING-type" evidence="13">
    <location>
        <begin position="111"/>
        <end position="156"/>
    </location>
</feature>
<feature type="compositionally biased region" description="Low complexity" evidence="12">
    <location>
        <begin position="16"/>
        <end position="28"/>
    </location>
</feature>
<dbReference type="PANTHER" id="PTHR45768">
    <property type="entry name" value="E3 UBIQUITIN-PROTEIN LIGASE RNF13-LIKE"/>
    <property type="match status" value="1"/>
</dbReference>
<evidence type="ECO:0000256" key="1">
    <source>
        <dbReference type="ARBA" id="ARBA00004167"/>
    </source>
</evidence>
<proteinExistence type="predicted"/>
<evidence type="ECO:0000256" key="2">
    <source>
        <dbReference type="ARBA" id="ARBA00004906"/>
    </source>
</evidence>
<comment type="subcellular location">
    <subcellularLocation>
        <location evidence="1">Membrane</location>
        <topology evidence="1">Single-pass membrane protein</topology>
    </subcellularLocation>
</comment>
<feature type="region of interest" description="Disordered" evidence="12">
    <location>
        <begin position="16"/>
        <end position="36"/>
    </location>
</feature>
<accession>A0AAE8N4M4</accession>
<evidence type="ECO:0000256" key="9">
    <source>
        <dbReference type="ARBA" id="ARBA00022989"/>
    </source>
</evidence>
<dbReference type="Proteomes" id="UP001187682">
    <property type="component" value="Unassembled WGS sequence"/>
</dbReference>
<dbReference type="SUPFAM" id="SSF57850">
    <property type="entry name" value="RING/U-box"/>
    <property type="match status" value="1"/>
</dbReference>
<keyword evidence="8" id="KW-0862">Zinc</keyword>
<dbReference type="GO" id="GO:0008270">
    <property type="term" value="F:zinc ion binding"/>
    <property type="evidence" value="ECO:0007669"/>
    <property type="project" value="UniProtKB-KW"/>
</dbReference>
<gene>
    <name evidence="14" type="ORF">DNG_07688</name>
</gene>
<dbReference type="AlphaFoldDB" id="A0AAE8N4M4"/>
<dbReference type="PROSITE" id="PS50089">
    <property type="entry name" value="ZF_RING_2"/>
    <property type="match status" value="1"/>
</dbReference>
<dbReference type="EMBL" id="ONZQ02000011">
    <property type="protein sequence ID" value="SPO05003.1"/>
    <property type="molecule type" value="Genomic_DNA"/>
</dbReference>
<evidence type="ECO:0000256" key="5">
    <source>
        <dbReference type="ARBA" id="ARBA00022723"/>
    </source>
</evidence>
<keyword evidence="15" id="KW-1185">Reference proteome</keyword>
<comment type="caution">
    <text evidence="14">The sequence shown here is derived from an EMBL/GenBank/DDBJ whole genome shotgun (WGS) entry which is preliminary data.</text>
</comment>
<keyword evidence="4" id="KW-0812">Transmembrane</keyword>
<evidence type="ECO:0000256" key="4">
    <source>
        <dbReference type="ARBA" id="ARBA00022692"/>
    </source>
</evidence>
<evidence type="ECO:0000313" key="15">
    <source>
        <dbReference type="Proteomes" id="UP001187682"/>
    </source>
</evidence>
<evidence type="ECO:0000256" key="12">
    <source>
        <dbReference type="SAM" id="MobiDB-lite"/>
    </source>
</evidence>
<dbReference type="InterPro" id="IPR013083">
    <property type="entry name" value="Znf_RING/FYVE/PHD"/>
</dbReference>
<dbReference type="InterPro" id="IPR001841">
    <property type="entry name" value="Znf_RING"/>
</dbReference>
<evidence type="ECO:0000256" key="6">
    <source>
        <dbReference type="ARBA" id="ARBA00022771"/>
    </source>
</evidence>
<dbReference type="Gene3D" id="3.30.40.10">
    <property type="entry name" value="Zinc/RING finger domain, C3HC4 (zinc finger)"/>
    <property type="match status" value="1"/>
</dbReference>
<comment type="pathway">
    <text evidence="2">Protein modification; protein ubiquitination.</text>
</comment>
<dbReference type="Pfam" id="PF13639">
    <property type="entry name" value="zf-RING_2"/>
    <property type="match status" value="1"/>
</dbReference>
<keyword evidence="10" id="KW-0472">Membrane</keyword>
<dbReference type="GO" id="GO:0016740">
    <property type="term" value="F:transferase activity"/>
    <property type="evidence" value="ECO:0007669"/>
    <property type="project" value="UniProtKB-KW"/>
</dbReference>
<reference evidence="14" key="1">
    <citation type="submission" date="2018-03" db="EMBL/GenBank/DDBJ databases">
        <authorList>
            <person name="Guldener U."/>
        </authorList>
    </citation>
    <scope>NUCLEOTIDE SEQUENCE</scope>
</reference>
<keyword evidence="7" id="KW-0833">Ubl conjugation pathway</keyword>
<evidence type="ECO:0000259" key="13">
    <source>
        <dbReference type="PROSITE" id="PS50089"/>
    </source>
</evidence>
<protein>
    <recommendedName>
        <fullName evidence="13">RING-type domain-containing protein</fullName>
    </recommendedName>
</protein>
<keyword evidence="9" id="KW-1133">Transmembrane helix</keyword>
<name>A0AAE8N4M4_9PEZI</name>
<evidence type="ECO:0000256" key="8">
    <source>
        <dbReference type="ARBA" id="ARBA00022833"/>
    </source>
</evidence>
<dbReference type="GO" id="GO:0016020">
    <property type="term" value="C:membrane"/>
    <property type="evidence" value="ECO:0007669"/>
    <property type="project" value="UniProtKB-SubCell"/>
</dbReference>
<keyword evidence="6 11" id="KW-0863">Zinc-finger</keyword>
<keyword evidence="5" id="KW-0479">Metal-binding</keyword>
<dbReference type="PANTHER" id="PTHR45768:SF18">
    <property type="entry name" value="RING-H2 FINGER PROTEIN ATL47-RELATED"/>
    <property type="match status" value="1"/>
</dbReference>
<evidence type="ECO:0000313" key="14">
    <source>
        <dbReference type="EMBL" id="SPO05003.1"/>
    </source>
</evidence>
<keyword evidence="3" id="KW-0808">Transferase</keyword>
<sequence>MSTFYSFLDQISTTAAPTARSSTISSPTHHNPHAMPTPVDVTRLLRLVQEQMETLATTAPSPENRDFLTQLVSALEDDILDPPETVHGVGQEFLDGLERVNRKKLGEDESCPICAERFLDDKYCLVVELPCHKSHKFDLECVGPWLQSKGCCPFCRADFTKKKEVVVVEDDEEDDDPMGMFS</sequence>